<organism evidence="1 2">
    <name type="scientific">Nocardia brasiliensis</name>
    <dbReference type="NCBI Taxonomy" id="37326"/>
    <lineage>
        <taxon>Bacteria</taxon>
        <taxon>Bacillati</taxon>
        <taxon>Actinomycetota</taxon>
        <taxon>Actinomycetes</taxon>
        <taxon>Mycobacteriales</taxon>
        <taxon>Nocardiaceae</taxon>
        <taxon>Nocardia</taxon>
    </lineage>
</organism>
<gene>
    <name evidence="1" type="ORF">F5X71_17950</name>
</gene>
<proteinExistence type="predicted"/>
<sequence length="248" mass="27484">MNVAHLRRPGAHHRPEMAGGAGMHSMVVFGTGLDCYLSYRPTFDVPHNYQVLLAVEFDERGRRAIGADRRVGYTDIHTFDPGDLPIAELDPQRPGPRRSFHGALIRGRRERGGLVIAEQVRATVSRVLHFAELDRDGDCGTPTHLCFGRPDRLYLAHRIVRRPSFDQIVSAELVPGSVTDLLGGALPDHVARRGFERAQPILLGQRDFTGPRLRAGELTVAAFRDGAQGFLAEIAVRRQIYLEVGDLV</sequence>
<accession>A0A6G9XSL6</accession>
<reference evidence="1 2" key="1">
    <citation type="journal article" date="2019" name="ACS Chem. Biol.">
        <title>Identification and Mobilization of a Cryptic Antibiotic Biosynthesis Gene Locus from a Human-Pathogenic Nocardia Isolate.</title>
        <authorList>
            <person name="Herisse M."/>
            <person name="Ishida K."/>
            <person name="Porter J.L."/>
            <person name="Howden B."/>
            <person name="Hertweck C."/>
            <person name="Stinear T.P."/>
            <person name="Pidot S.J."/>
        </authorList>
    </citation>
    <scope>NUCLEOTIDE SEQUENCE [LARGE SCALE GENOMIC DNA]</scope>
    <source>
        <strain evidence="1 2">AUSMDU00024985</strain>
    </source>
</reference>
<protein>
    <submittedName>
        <fullName evidence="1">Uncharacterized protein</fullName>
    </submittedName>
</protein>
<dbReference type="AlphaFoldDB" id="A0A6G9XSL6"/>
<evidence type="ECO:0000313" key="2">
    <source>
        <dbReference type="Proteomes" id="UP000501705"/>
    </source>
</evidence>
<dbReference type="Proteomes" id="UP000501705">
    <property type="component" value="Chromosome"/>
</dbReference>
<name>A0A6G9XSL6_NOCBR</name>
<evidence type="ECO:0000313" key="1">
    <source>
        <dbReference type="EMBL" id="QIS03952.1"/>
    </source>
</evidence>
<dbReference type="EMBL" id="CP046171">
    <property type="protein sequence ID" value="QIS03952.1"/>
    <property type="molecule type" value="Genomic_DNA"/>
</dbReference>
<dbReference type="RefSeq" id="WP_167463070.1">
    <property type="nucleotide sequence ID" value="NZ_CP046171.1"/>
</dbReference>